<reference evidence="1 2" key="1">
    <citation type="submission" date="2016-07" db="EMBL/GenBank/DDBJ databases">
        <title>Pervasive Adenine N6-methylation of Active Genes in Fungi.</title>
        <authorList>
            <consortium name="DOE Joint Genome Institute"/>
            <person name="Mondo S.J."/>
            <person name="Dannebaum R.O."/>
            <person name="Kuo R.C."/>
            <person name="Labutti K."/>
            <person name="Haridas S."/>
            <person name="Kuo A."/>
            <person name="Salamov A."/>
            <person name="Ahrendt S.R."/>
            <person name="Lipzen A."/>
            <person name="Sullivan W."/>
            <person name="Andreopoulos W.B."/>
            <person name="Clum A."/>
            <person name="Lindquist E."/>
            <person name="Daum C."/>
            <person name="Ramamoorthy G.K."/>
            <person name="Gryganskyi A."/>
            <person name="Culley D."/>
            <person name="Magnuson J.K."/>
            <person name="James T.Y."/>
            <person name="O'Malley M.A."/>
            <person name="Stajich J.E."/>
            <person name="Spatafora J.W."/>
            <person name="Visel A."/>
            <person name="Grigoriev I.V."/>
        </authorList>
    </citation>
    <scope>NUCLEOTIDE SEQUENCE [LARGE SCALE GENOMIC DNA]</scope>
    <source>
        <strain evidence="1 2">PL171</strain>
    </source>
</reference>
<evidence type="ECO:0000313" key="2">
    <source>
        <dbReference type="Proteomes" id="UP000193411"/>
    </source>
</evidence>
<gene>
    <name evidence="1" type="ORF">BCR44DRAFT_40621</name>
</gene>
<comment type="caution">
    <text evidence="1">The sequence shown here is derived from an EMBL/GenBank/DDBJ whole genome shotgun (WGS) entry which is preliminary data.</text>
</comment>
<organism evidence="1 2">
    <name type="scientific">Catenaria anguillulae PL171</name>
    <dbReference type="NCBI Taxonomy" id="765915"/>
    <lineage>
        <taxon>Eukaryota</taxon>
        <taxon>Fungi</taxon>
        <taxon>Fungi incertae sedis</taxon>
        <taxon>Blastocladiomycota</taxon>
        <taxon>Blastocladiomycetes</taxon>
        <taxon>Blastocladiales</taxon>
        <taxon>Catenariaceae</taxon>
        <taxon>Catenaria</taxon>
    </lineage>
</organism>
<keyword evidence="2" id="KW-1185">Reference proteome</keyword>
<name>A0A1Y2HQJ0_9FUNG</name>
<evidence type="ECO:0000313" key="1">
    <source>
        <dbReference type="EMBL" id="ORZ35382.1"/>
    </source>
</evidence>
<dbReference type="SUPFAM" id="SSF51735">
    <property type="entry name" value="NAD(P)-binding Rossmann-fold domains"/>
    <property type="match status" value="1"/>
</dbReference>
<dbReference type="EMBL" id="MCFL01000022">
    <property type="protein sequence ID" value="ORZ35382.1"/>
    <property type="molecule type" value="Genomic_DNA"/>
</dbReference>
<dbReference type="Gene3D" id="3.40.50.720">
    <property type="entry name" value="NAD(P)-binding Rossmann-like Domain"/>
    <property type="match status" value="1"/>
</dbReference>
<sequence length="453" mass="48750">MSNRSLAMRMNSASFLARRATPFASHSHGRSATAHASPTQPRRATLVLAAFLILATAFAPAAAATATPKLSNPSKMVANPGDPASLPAVLITNADKLNGYIAVKDFTSHFASFNDPYPPAAPTDPMFIQQNQGASTTGGRGRISGSATTQSHAHEYSVFCTVSDPDSQYTELVKRLGCHTITLTHTQRSQPAEWTRVYSTVATFTSATTPIYLLWVPDMHDHSGTDLATALSSPPSTLAHAVIWSRNGVQGPLTDDLTAFSWYRSVEQAALASSLASRNKLTILRLSFALERFLDLAPDIEDESALRLPIGTQGELIPISLHDAIWASHTIFQSSGQPNNSPKFKQIMHLTTRTPMTGAALAAAASKAFGYPIRFEAISRQEARNLLMSLENVTPQLATVLLDVFECARRAGSGCHGVAPDDEVKALLPGREVKSVGWFFEKYRDMFAPGGGL</sequence>
<protein>
    <submittedName>
        <fullName evidence="1">Uncharacterized protein</fullName>
    </submittedName>
</protein>
<dbReference type="InterPro" id="IPR036291">
    <property type="entry name" value="NAD(P)-bd_dom_sf"/>
</dbReference>
<accession>A0A1Y2HQJ0</accession>
<dbReference type="OrthoDB" id="10254221at2759"/>
<dbReference type="AlphaFoldDB" id="A0A1Y2HQJ0"/>
<proteinExistence type="predicted"/>
<dbReference type="Proteomes" id="UP000193411">
    <property type="component" value="Unassembled WGS sequence"/>
</dbReference>